<keyword evidence="6 8" id="KW-1133">Transmembrane helix</keyword>
<evidence type="ECO:0000256" key="2">
    <source>
        <dbReference type="ARBA" id="ARBA00022654"/>
    </source>
</evidence>
<feature type="transmembrane region" description="Helical" evidence="8">
    <location>
        <begin position="33"/>
        <end position="63"/>
    </location>
</feature>
<dbReference type="InterPro" id="IPR006741">
    <property type="entry name" value="AgrB"/>
</dbReference>
<keyword evidence="3" id="KW-0645">Protease</keyword>
<dbReference type="OrthoDB" id="2854767at2"/>
<feature type="transmembrane region" description="Helical" evidence="8">
    <location>
        <begin position="152"/>
        <end position="169"/>
    </location>
</feature>
<dbReference type="GO" id="GO:0008233">
    <property type="term" value="F:peptidase activity"/>
    <property type="evidence" value="ECO:0007669"/>
    <property type="project" value="UniProtKB-KW"/>
</dbReference>
<comment type="caution">
    <text evidence="9">The sequence shown here is derived from an EMBL/GenBank/DDBJ whole genome shotgun (WGS) entry which is preliminary data.</text>
</comment>
<dbReference type="Proteomes" id="UP000034407">
    <property type="component" value="Unassembled WGS sequence"/>
</dbReference>
<keyword evidence="1" id="KW-1003">Cell membrane</keyword>
<evidence type="ECO:0000256" key="8">
    <source>
        <dbReference type="SAM" id="Phobius"/>
    </source>
</evidence>
<keyword evidence="7 8" id="KW-0472">Membrane</keyword>
<proteinExistence type="predicted"/>
<keyword evidence="2" id="KW-0673">Quorum sensing</keyword>
<keyword evidence="4 8" id="KW-0812">Transmembrane</keyword>
<dbReference type="Pfam" id="PF04647">
    <property type="entry name" value="AgrB"/>
    <property type="match status" value="1"/>
</dbReference>
<dbReference type="GO" id="GO:0006508">
    <property type="term" value="P:proteolysis"/>
    <property type="evidence" value="ECO:0007669"/>
    <property type="project" value="UniProtKB-KW"/>
</dbReference>
<keyword evidence="10" id="KW-1185">Reference proteome</keyword>
<dbReference type="SMART" id="SM00793">
    <property type="entry name" value="AgrB"/>
    <property type="match status" value="1"/>
</dbReference>
<dbReference type="AlphaFoldDB" id="A0A0M3DF99"/>
<gene>
    <name evidence="9" type="ORF">VN21_15805</name>
</gene>
<reference evidence="9 10" key="1">
    <citation type="submission" date="2015-04" db="EMBL/GenBank/DDBJ databases">
        <title>Microcin producing Clostridium sp. JC272T.</title>
        <authorList>
            <person name="Jyothsna T."/>
            <person name="Sasikala C."/>
            <person name="Ramana C."/>
        </authorList>
    </citation>
    <scope>NUCLEOTIDE SEQUENCE [LARGE SCALE GENOMIC DNA]</scope>
    <source>
        <strain evidence="9 10">JC272</strain>
    </source>
</reference>
<dbReference type="GO" id="GO:0016020">
    <property type="term" value="C:membrane"/>
    <property type="evidence" value="ECO:0007669"/>
    <property type="project" value="InterPro"/>
</dbReference>
<evidence type="ECO:0000256" key="3">
    <source>
        <dbReference type="ARBA" id="ARBA00022670"/>
    </source>
</evidence>
<accession>A0A0M3DF99</accession>
<evidence type="ECO:0000256" key="6">
    <source>
        <dbReference type="ARBA" id="ARBA00022989"/>
    </source>
</evidence>
<evidence type="ECO:0000256" key="7">
    <source>
        <dbReference type="ARBA" id="ARBA00023136"/>
    </source>
</evidence>
<evidence type="ECO:0008006" key="11">
    <source>
        <dbReference type="Google" id="ProtNLM"/>
    </source>
</evidence>
<evidence type="ECO:0000256" key="5">
    <source>
        <dbReference type="ARBA" id="ARBA00022801"/>
    </source>
</evidence>
<dbReference type="GO" id="GO:0009372">
    <property type="term" value="P:quorum sensing"/>
    <property type="evidence" value="ECO:0007669"/>
    <property type="project" value="UniProtKB-KW"/>
</dbReference>
<feature type="transmembrane region" description="Helical" evidence="8">
    <location>
        <begin position="181"/>
        <end position="198"/>
    </location>
</feature>
<feature type="transmembrane region" description="Helical" evidence="8">
    <location>
        <begin position="108"/>
        <end position="127"/>
    </location>
</feature>
<evidence type="ECO:0000256" key="1">
    <source>
        <dbReference type="ARBA" id="ARBA00022475"/>
    </source>
</evidence>
<name>A0A0M3DF99_9FIRM</name>
<dbReference type="RefSeq" id="WP_046824103.1">
    <property type="nucleotide sequence ID" value="NZ_LBBT01000329.1"/>
</dbReference>
<feature type="transmembrane region" description="Helical" evidence="8">
    <location>
        <begin position="84"/>
        <end position="102"/>
    </location>
</feature>
<dbReference type="PATRIC" id="fig|1629550.3.peg.2659"/>
<evidence type="ECO:0000313" key="10">
    <source>
        <dbReference type="Proteomes" id="UP000034407"/>
    </source>
</evidence>
<organism evidence="9 10">
    <name type="scientific">Paraclostridium benzoelyticum</name>
    <dbReference type="NCBI Taxonomy" id="1629550"/>
    <lineage>
        <taxon>Bacteria</taxon>
        <taxon>Bacillati</taxon>
        <taxon>Bacillota</taxon>
        <taxon>Clostridia</taxon>
        <taxon>Peptostreptococcales</taxon>
        <taxon>Peptostreptococcaceae</taxon>
        <taxon>Paraclostridium</taxon>
    </lineage>
</organism>
<evidence type="ECO:0000256" key="4">
    <source>
        <dbReference type="ARBA" id="ARBA00022692"/>
    </source>
</evidence>
<keyword evidence="5" id="KW-0378">Hydrolase</keyword>
<sequence length="213" mass="24393">MDIIEKISYNVSNKIGEKAKKSKDEIQVMHYGLFIWIHTILAYIATILVGIIIGKTIEVLLISIVASSLKKFSGGVHATSPNRCLIIGIITTLIFTYIYVFLNKYCGYNFIYIFSIVSIVSCYYIFYKKAPVGTKNKPLKKEETRNRLRKKLFNRINVFILIILLLLIVRSTEILNYDTAMFVYCIELGIILQTIAITKLGETIILKLDCFLK</sequence>
<evidence type="ECO:0000313" key="9">
    <source>
        <dbReference type="EMBL" id="KKY00154.1"/>
    </source>
</evidence>
<dbReference type="EMBL" id="LBBT01000329">
    <property type="protein sequence ID" value="KKY00154.1"/>
    <property type="molecule type" value="Genomic_DNA"/>
</dbReference>
<protein>
    <recommendedName>
        <fullName evidence="11">Accessory gene regulator AgrB</fullName>
    </recommendedName>
</protein>